<reference evidence="1 3" key="2">
    <citation type="journal article" date="2014" name="BMC Genomics">
        <title>An improved genome release (version Mt4.0) for the model legume Medicago truncatula.</title>
        <authorList>
            <person name="Tang H."/>
            <person name="Krishnakumar V."/>
            <person name="Bidwell S."/>
            <person name="Rosen B."/>
            <person name="Chan A."/>
            <person name="Zhou S."/>
            <person name="Gentzbittel L."/>
            <person name="Childs K.L."/>
            <person name="Yandell M."/>
            <person name="Gundlach H."/>
            <person name="Mayer K.F."/>
            <person name="Schwartz D.C."/>
            <person name="Town C.D."/>
        </authorList>
    </citation>
    <scope>GENOME REANNOTATION</scope>
    <source>
        <strain evidence="2 3">cv. Jemalong A17</strain>
    </source>
</reference>
<evidence type="ECO:0000313" key="3">
    <source>
        <dbReference type="Proteomes" id="UP000002051"/>
    </source>
</evidence>
<dbReference type="Proteomes" id="UP000002051">
    <property type="component" value="Chromosome 5"/>
</dbReference>
<keyword evidence="3" id="KW-1185">Reference proteome</keyword>
<dbReference type="EnsemblPlants" id="AES99038">
    <property type="protein sequence ID" value="AES99038"/>
    <property type="gene ID" value="MTR_5g075920"/>
</dbReference>
<sequence length="62" mass="7105">MYALAIRVGNRPGQALIGLSLAYEKFAGLWPFIGLTDLKAYFSVRLVYHYYKALKAYFTIKL</sequence>
<dbReference type="HOGENOM" id="CLU_2907485_0_0_1"/>
<evidence type="ECO:0000313" key="2">
    <source>
        <dbReference type="EnsemblPlants" id="AES99038"/>
    </source>
</evidence>
<reference evidence="2" key="3">
    <citation type="submission" date="2015-04" db="UniProtKB">
        <authorList>
            <consortium name="EnsemblPlants"/>
        </authorList>
    </citation>
    <scope>IDENTIFICATION</scope>
    <source>
        <strain evidence="2">cv. Jemalong A17</strain>
    </source>
</reference>
<dbReference type="PaxDb" id="3880-AES99038"/>
<protein>
    <submittedName>
        <fullName evidence="1 2">Uncharacterized protein</fullName>
    </submittedName>
</protein>
<dbReference type="EMBL" id="CM001221">
    <property type="protein sequence ID" value="AES99038.1"/>
    <property type="molecule type" value="Genomic_DNA"/>
</dbReference>
<gene>
    <name evidence="1" type="ordered locus">MTR_5g075920</name>
</gene>
<proteinExistence type="predicted"/>
<accession>G7K5V7</accession>
<organism evidence="1 3">
    <name type="scientific">Medicago truncatula</name>
    <name type="common">Barrel medic</name>
    <name type="synonym">Medicago tribuloides</name>
    <dbReference type="NCBI Taxonomy" id="3880"/>
    <lineage>
        <taxon>Eukaryota</taxon>
        <taxon>Viridiplantae</taxon>
        <taxon>Streptophyta</taxon>
        <taxon>Embryophyta</taxon>
        <taxon>Tracheophyta</taxon>
        <taxon>Spermatophyta</taxon>
        <taxon>Magnoliopsida</taxon>
        <taxon>eudicotyledons</taxon>
        <taxon>Gunneridae</taxon>
        <taxon>Pentapetalae</taxon>
        <taxon>rosids</taxon>
        <taxon>fabids</taxon>
        <taxon>Fabales</taxon>
        <taxon>Fabaceae</taxon>
        <taxon>Papilionoideae</taxon>
        <taxon>50 kb inversion clade</taxon>
        <taxon>NPAAA clade</taxon>
        <taxon>Hologalegina</taxon>
        <taxon>IRL clade</taxon>
        <taxon>Trifolieae</taxon>
        <taxon>Medicago</taxon>
    </lineage>
</organism>
<evidence type="ECO:0000313" key="1">
    <source>
        <dbReference type="EMBL" id="AES99038.1"/>
    </source>
</evidence>
<dbReference type="AlphaFoldDB" id="G7K5V7"/>
<name>G7K5V7_MEDTR</name>
<reference evidence="1 3" key="1">
    <citation type="journal article" date="2011" name="Nature">
        <title>The Medicago genome provides insight into the evolution of rhizobial symbioses.</title>
        <authorList>
            <person name="Young N.D."/>
            <person name="Debelle F."/>
            <person name="Oldroyd G.E."/>
            <person name="Geurts R."/>
            <person name="Cannon S.B."/>
            <person name="Udvardi M.K."/>
            <person name="Benedito V.A."/>
            <person name="Mayer K.F."/>
            <person name="Gouzy J."/>
            <person name="Schoof H."/>
            <person name="Van de Peer Y."/>
            <person name="Proost S."/>
            <person name="Cook D.R."/>
            <person name="Meyers B.C."/>
            <person name="Spannagl M."/>
            <person name="Cheung F."/>
            <person name="De Mita S."/>
            <person name="Krishnakumar V."/>
            <person name="Gundlach H."/>
            <person name="Zhou S."/>
            <person name="Mudge J."/>
            <person name="Bharti A.K."/>
            <person name="Murray J.D."/>
            <person name="Naoumkina M.A."/>
            <person name="Rosen B."/>
            <person name="Silverstein K.A."/>
            <person name="Tang H."/>
            <person name="Rombauts S."/>
            <person name="Zhao P.X."/>
            <person name="Zhou P."/>
            <person name="Barbe V."/>
            <person name="Bardou P."/>
            <person name="Bechner M."/>
            <person name="Bellec A."/>
            <person name="Berger A."/>
            <person name="Berges H."/>
            <person name="Bidwell S."/>
            <person name="Bisseling T."/>
            <person name="Choisne N."/>
            <person name="Couloux A."/>
            <person name="Denny R."/>
            <person name="Deshpande S."/>
            <person name="Dai X."/>
            <person name="Doyle J.J."/>
            <person name="Dudez A.M."/>
            <person name="Farmer A.D."/>
            <person name="Fouteau S."/>
            <person name="Franken C."/>
            <person name="Gibelin C."/>
            <person name="Gish J."/>
            <person name="Goldstein S."/>
            <person name="Gonzalez A.J."/>
            <person name="Green P.J."/>
            <person name="Hallab A."/>
            <person name="Hartog M."/>
            <person name="Hua A."/>
            <person name="Humphray S.J."/>
            <person name="Jeong D.H."/>
            <person name="Jing Y."/>
            <person name="Jocker A."/>
            <person name="Kenton S.M."/>
            <person name="Kim D.J."/>
            <person name="Klee K."/>
            <person name="Lai H."/>
            <person name="Lang C."/>
            <person name="Lin S."/>
            <person name="Macmil S.L."/>
            <person name="Magdelenat G."/>
            <person name="Matthews L."/>
            <person name="McCorrison J."/>
            <person name="Monaghan E.L."/>
            <person name="Mun J.H."/>
            <person name="Najar F.Z."/>
            <person name="Nicholson C."/>
            <person name="Noirot C."/>
            <person name="O'Bleness M."/>
            <person name="Paule C.R."/>
            <person name="Poulain J."/>
            <person name="Prion F."/>
            <person name="Qin B."/>
            <person name="Qu C."/>
            <person name="Retzel E.F."/>
            <person name="Riddle C."/>
            <person name="Sallet E."/>
            <person name="Samain S."/>
            <person name="Samson N."/>
            <person name="Sanders I."/>
            <person name="Saurat O."/>
            <person name="Scarpelli C."/>
            <person name="Schiex T."/>
            <person name="Segurens B."/>
            <person name="Severin A.J."/>
            <person name="Sherrier D.J."/>
            <person name="Shi R."/>
            <person name="Sims S."/>
            <person name="Singer S.R."/>
            <person name="Sinharoy S."/>
            <person name="Sterck L."/>
            <person name="Viollet A."/>
            <person name="Wang B.B."/>
            <person name="Wang K."/>
            <person name="Wang M."/>
            <person name="Wang X."/>
            <person name="Warfsmann J."/>
            <person name="Weissenbach J."/>
            <person name="White D.D."/>
            <person name="White J.D."/>
            <person name="Wiley G.B."/>
            <person name="Wincker P."/>
            <person name="Xing Y."/>
            <person name="Yang L."/>
            <person name="Yao Z."/>
            <person name="Ying F."/>
            <person name="Zhai J."/>
            <person name="Zhou L."/>
            <person name="Zuber A."/>
            <person name="Denarie J."/>
            <person name="Dixon R.A."/>
            <person name="May G.D."/>
            <person name="Schwartz D.C."/>
            <person name="Rogers J."/>
            <person name="Quetier F."/>
            <person name="Town C.D."/>
            <person name="Roe B.A."/>
        </authorList>
    </citation>
    <scope>NUCLEOTIDE SEQUENCE [LARGE SCALE GENOMIC DNA]</scope>
    <source>
        <strain evidence="1">A17</strain>
        <strain evidence="2 3">cv. Jemalong A17</strain>
    </source>
</reference>